<reference evidence="2" key="2">
    <citation type="submission" date="2021-01" db="EMBL/GenBank/DDBJ databases">
        <authorList>
            <person name="Schikora-Tamarit M.A."/>
        </authorList>
    </citation>
    <scope>NUCLEOTIDE SEQUENCE</scope>
    <source>
        <strain evidence="2">CBS6075</strain>
    </source>
</reference>
<evidence type="ECO:0000256" key="1">
    <source>
        <dbReference type="SAM" id="MobiDB-lite"/>
    </source>
</evidence>
<dbReference type="GeneID" id="70235527"/>
<keyword evidence="3" id="KW-1185">Reference proteome</keyword>
<organism evidence="2 3">
    <name type="scientific">Ogataea philodendri</name>
    <dbReference type="NCBI Taxonomy" id="1378263"/>
    <lineage>
        <taxon>Eukaryota</taxon>
        <taxon>Fungi</taxon>
        <taxon>Dikarya</taxon>
        <taxon>Ascomycota</taxon>
        <taxon>Saccharomycotina</taxon>
        <taxon>Pichiomycetes</taxon>
        <taxon>Pichiales</taxon>
        <taxon>Pichiaceae</taxon>
        <taxon>Ogataea</taxon>
    </lineage>
</organism>
<protein>
    <submittedName>
        <fullName evidence="2">Uncharacterized protein</fullName>
    </submittedName>
</protein>
<accession>A0A9P8P6D7</accession>
<feature type="non-terminal residue" evidence="2">
    <location>
        <position position="131"/>
    </location>
</feature>
<feature type="non-terminal residue" evidence="2">
    <location>
        <position position="1"/>
    </location>
</feature>
<dbReference type="EMBL" id="JAEUBE010000279">
    <property type="protein sequence ID" value="KAH3666358.1"/>
    <property type="molecule type" value="Genomic_DNA"/>
</dbReference>
<evidence type="ECO:0000313" key="3">
    <source>
        <dbReference type="Proteomes" id="UP000769157"/>
    </source>
</evidence>
<gene>
    <name evidence="2" type="ORF">OGAPHI_003562</name>
</gene>
<dbReference type="OrthoDB" id="10018316at2759"/>
<dbReference type="RefSeq" id="XP_046061557.1">
    <property type="nucleotide sequence ID" value="XM_046204549.1"/>
</dbReference>
<proteinExistence type="predicted"/>
<evidence type="ECO:0000313" key="2">
    <source>
        <dbReference type="EMBL" id="KAH3666358.1"/>
    </source>
</evidence>
<comment type="caution">
    <text evidence="2">The sequence shown here is derived from an EMBL/GenBank/DDBJ whole genome shotgun (WGS) entry which is preliminary data.</text>
</comment>
<feature type="region of interest" description="Disordered" evidence="1">
    <location>
        <begin position="108"/>
        <end position="131"/>
    </location>
</feature>
<dbReference type="Proteomes" id="UP000769157">
    <property type="component" value="Unassembled WGS sequence"/>
</dbReference>
<name>A0A9P8P6D7_9ASCO</name>
<reference evidence="2" key="1">
    <citation type="journal article" date="2021" name="Open Biol.">
        <title>Shared evolutionary footprints suggest mitochondrial oxidative damage underlies multiple complex I losses in fungi.</title>
        <authorList>
            <person name="Schikora-Tamarit M.A."/>
            <person name="Marcet-Houben M."/>
            <person name="Nosek J."/>
            <person name="Gabaldon T."/>
        </authorList>
    </citation>
    <scope>NUCLEOTIDE SEQUENCE</scope>
    <source>
        <strain evidence="2">CBS6075</strain>
    </source>
</reference>
<sequence>GSNNTNNDQNLISHSLLNMSQQIRSPAMFSIKRTGSLMHSASRTASNFGKQETIYDSNSLDSNEIGKKLPFTNDERIQIGSKKESPTVPRIRNEIVDNATPTALRELPEVISDLKPEDEDEISQKDLTTQA</sequence>
<dbReference type="AlphaFoldDB" id="A0A9P8P6D7"/>